<organism evidence="8 9">
    <name type="scientific">Eiseniibacteriota bacterium</name>
    <dbReference type="NCBI Taxonomy" id="2212470"/>
    <lineage>
        <taxon>Bacteria</taxon>
        <taxon>Candidatus Eiseniibacteriota</taxon>
    </lineage>
</organism>
<reference evidence="8" key="1">
    <citation type="submission" date="2019-03" db="EMBL/GenBank/DDBJ databases">
        <title>Lake Tanganyika Metagenome-Assembled Genomes (MAGs).</title>
        <authorList>
            <person name="Tran P."/>
        </authorList>
    </citation>
    <scope>NUCLEOTIDE SEQUENCE</scope>
    <source>
        <strain evidence="8">M_DeepCast_400m_m2_100</strain>
    </source>
</reference>
<dbReference type="EMBL" id="VGIY01000535">
    <property type="protein sequence ID" value="MBM3318901.1"/>
    <property type="molecule type" value="Genomic_DNA"/>
</dbReference>
<keyword evidence="4" id="KW-0862">Zinc</keyword>
<dbReference type="CDD" id="cd08071">
    <property type="entry name" value="MPN_DUF2466"/>
    <property type="match status" value="1"/>
</dbReference>
<dbReference type="Gene3D" id="3.40.140.10">
    <property type="entry name" value="Cytidine Deaminase, domain 2"/>
    <property type="match status" value="1"/>
</dbReference>
<evidence type="ECO:0000259" key="7">
    <source>
        <dbReference type="PROSITE" id="PS50249"/>
    </source>
</evidence>
<evidence type="ECO:0000256" key="1">
    <source>
        <dbReference type="ARBA" id="ARBA00022670"/>
    </source>
</evidence>
<dbReference type="GO" id="GO:0008237">
    <property type="term" value="F:metallopeptidase activity"/>
    <property type="evidence" value="ECO:0007669"/>
    <property type="project" value="UniProtKB-KW"/>
</dbReference>
<dbReference type="Pfam" id="PF04002">
    <property type="entry name" value="RadC"/>
    <property type="match status" value="1"/>
</dbReference>
<dbReference type="PANTHER" id="PTHR30471">
    <property type="entry name" value="DNA REPAIR PROTEIN RADC"/>
    <property type="match status" value="1"/>
</dbReference>
<dbReference type="Proteomes" id="UP000748308">
    <property type="component" value="Unassembled WGS sequence"/>
</dbReference>
<dbReference type="InterPro" id="IPR037518">
    <property type="entry name" value="MPN"/>
</dbReference>
<dbReference type="AlphaFoldDB" id="A0A938BSL7"/>
<dbReference type="PROSITE" id="PS50249">
    <property type="entry name" value="MPN"/>
    <property type="match status" value="1"/>
</dbReference>
<proteinExistence type="inferred from homology"/>
<comment type="caution">
    <text evidence="8">The sequence shown here is derived from an EMBL/GenBank/DDBJ whole genome shotgun (WGS) entry which is preliminary data.</text>
</comment>
<evidence type="ECO:0000313" key="9">
    <source>
        <dbReference type="Proteomes" id="UP000748308"/>
    </source>
</evidence>
<evidence type="ECO:0000256" key="6">
    <source>
        <dbReference type="RuleBase" id="RU003797"/>
    </source>
</evidence>
<accession>A0A938BSL7</accession>
<dbReference type="PROSITE" id="PS01302">
    <property type="entry name" value="UPF0758"/>
    <property type="match status" value="1"/>
</dbReference>
<evidence type="ECO:0000256" key="2">
    <source>
        <dbReference type="ARBA" id="ARBA00022723"/>
    </source>
</evidence>
<keyword evidence="1" id="KW-0645">Protease</keyword>
<evidence type="ECO:0000256" key="3">
    <source>
        <dbReference type="ARBA" id="ARBA00022801"/>
    </source>
</evidence>
<sequence>MSKRRSVCYLREGSLAAGEVLRRGAASLQDHELLAVLLAGGPDPLEQARRLLDGRPLALLRRVSPRRLESLAGGEPAARLLAAAELGCRILKGNGDHPLSSPRHVQDYARTYATASKEHFLAIHLNARHVPLLLDVVSVGTLSASLVHPREVFRRAISEGCASMILAHNHPSGDPAPSPDDIEITTRLVKVGELVGIDVLDHVILAGDRYFSFREEGLVGR</sequence>
<comment type="similarity">
    <text evidence="6">Belongs to the UPF0758 family.</text>
</comment>
<dbReference type="InterPro" id="IPR025657">
    <property type="entry name" value="RadC_JAB"/>
</dbReference>
<dbReference type="GO" id="GO:0046872">
    <property type="term" value="F:metal ion binding"/>
    <property type="evidence" value="ECO:0007669"/>
    <property type="project" value="UniProtKB-KW"/>
</dbReference>
<feature type="domain" description="MPN" evidence="7">
    <location>
        <begin position="98"/>
        <end position="219"/>
    </location>
</feature>
<dbReference type="InterPro" id="IPR001405">
    <property type="entry name" value="UPF0758"/>
</dbReference>
<keyword evidence="2" id="KW-0479">Metal-binding</keyword>
<keyword evidence="3" id="KW-0378">Hydrolase</keyword>
<dbReference type="NCBIfam" id="TIGR00608">
    <property type="entry name" value="radc"/>
    <property type="match status" value="1"/>
</dbReference>
<dbReference type="GO" id="GO:0006508">
    <property type="term" value="P:proteolysis"/>
    <property type="evidence" value="ECO:0007669"/>
    <property type="project" value="UniProtKB-KW"/>
</dbReference>
<dbReference type="PANTHER" id="PTHR30471:SF3">
    <property type="entry name" value="UPF0758 PROTEIN YEES-RELATED"/>
    <property type="match status" value="1"/>
</dbReference>
<dbReference type="InterPro" id="IPR020891">
    <property type="entry name" value="UPF0758_CS"/>
</dbReference>
<evidence type="ECO:0000313" key="8">
    <source>
        <dbReference type="EMBL" id="MBM3318901.1"/>
    </source>
</evidence>
<keyword evidence="5" id="KW-0482">Metalloprotease</keyword>
<evidence type="ECO:0000256" key="4">
    <source>
        <dbReference type="ARBA" id="ARBA00022833"/>
    </source>
</evidence>
<protein>
    <submittedName>
        <fullName evidence="8">DNA repair protein RadC</fullName>
    </submittedName>
</protein>
<evidence type="ECO:0000256" key="5">
    <source>
        <dbReference type="ARBA" id="ARBA00023049"/>
    </source>
</evidence>
<name>A0A938BSL7_UNCEI</name>
<gene>
    <name evidence="8" type="primary">radC</name>
    <name evidence="8" type="ORF">FJY75_13720</name>
</gene>